<evidence type="ECO:0000256" key="3">
    <source>
        <dbReference type="SAM" id="Coils"/>
    </source>
</evidence>
<proteinExistence type="inferred from homology"/>
<dbReference type="OrthoDB" id="1924020at2759"/>
<organism evidence="5 6">
    <name type="scientific">Ceratopteris richardii</name>
    <name type="common">Triangle waterfern</name>
    <dbReference type="NCBI Taxonomy" id="49495"/>
    <lineage>
        <taxon>Eukaryota</taxon>
        <taxon>Viridiplantae</taxon>
        <taxon>Streptophyta</taxon>
        <taxon>Embryophyta</taxon>
        <taxon>Tracheophyta</taxon>
        <taxon>Polypodiopsida</taxon>
        <taxon>Polypodiidae</taxon>
        <taxon>Polypodiales</taxon>
        <taxon>Pteridineae</taxon>
        <taxon>Pteridaceae</taxon>
        <taxon>Parkerioideae</taxon>
        <taxon>Ceratopteris</taxon>
    </lineage>
</organism>
<gene>
    <name evidence="5" type="ORF">KP509_09G045900</name>
</gene>
<evidence type="ECO:0000256" key="2">
    <source>
        <dbReference type="ARBA" id="ARBA00038006"/>
    </source>
</evidence>
<comment type="similarity">
    <text evidence="2">Belongs to the NET family.</text>
</comment>
<dbReference type="GO" id="GO:0003779">
    <property type="term" value="F:actin binding"/>
    <property type="evidence" value="ECO:0007669"/>
    <property type="project" value="InterPro"/>
</dbReference>
<dbReference type="PANTHER" id="PTHR32258:SF28">
    <property type="entry name" value="PROTEIN NETWORKED 3A-RELATED"/>
    <property type="match status" value="1"/>
</dbReference>
<evidence type="ECO:0000259" key="4">
    <source>
        <dbReference type="PROSITE" id="PS51774"/>
    </source>
</evidence>
<reference evidence="5" key="1">
    <citation type="submission" date="2021-08" db="EMBL/GenBank/DDBJ databases">
        <title>WGS assembly of Ceratopteris richardii.</title>
        <authorList>
            <person name="Marchant D.B."/>
            <person name="Chen G."/>
            <person name="Jenkins J."/>
            <person name="Shu S."/>
            <person name="Leebens-Mack J."/>
            <person name="Grimwood J."/>
            <person name="Schmutz J."/>
            <person name="Soltis P."/>
            <person name="Soltis D."/>
            <person name="Chen Z.-H."/>
        </authorList>
    </citation>
    <scope>NUCLEOTIDE SEQUENCE</scope>
    <source>
        <strain evidence="5">Whitten #5841</strain>
        <tissue evidence="5">Leaf</tissue>
    </source>
</reference>
<keyword evidence="1 3" id="KW-0175">Coiled coil</keyword>
<dbReference type="EMBL" id="CM035414">
    <property type="protein sequence ID" value="KAH7429388.1"/>
    <property type="molecule type" value="Genomic_DNA"/>
</dbReference>
<evidence type="ECO:0000313" key="6">
    <source>
        <dbReference type="Proteomes" id="UP000825935"/>
    </source>
</evidence>
<dbReference type="InterPro" id="IPR011684">
    <property type="entry name" value="NAB"/>
</dbReference>
<dbReference type="AlphaFoldDB" id="A0A8T2U3W0"/>
<dbReference type="EMBL" id="CM035414">
    <property type="protein sequence ID" value="KAH7429387.1"/>
    <property type="molecule type" value="Genomic_DNA"/>
</dbReference>
<dbReference type="Proteomes" id="UP000825935">
    <property type="component" value="Chromosome 9"/>
</dbReference>
<dbReference type="PANTHER" id="PTHR32258">
    <property type="entry name" value="PROTEIN NETWORKED 4A"/>
    <property type="match status" value="1"/>
</dbReference>
<sequence length="411" mass="47487">MTTLERSPSHSWWWNSHNSPKNSKWLQMNLQELDEKVKEMLRLIEEDADSFAKRAEMFYQKRPELVNLVEEFYRAYRSLAERYDYLTGEIRHNLPKSVQGQFGLSSDSFNNMGNVGGHHPYSPLRKRGRTIEKLLNAEGELEDETGENVLFSNMETPENIAHDHRGPNFTLAYSNGNGHSACTLDFHSAQDNFSSQENLLKGYSSDSEADTCLKAANLEQEIENLKRENELLADSHRRALNINEALKRKVEALENQCRTMEKAKLEALKDNTDLILYRRDAEDASPMPVVCKKRQDDCFVDVKDNGSYFGIDFYSADHSNFKSQGPDSLHVTDEQTQENSLHRNLNALIQENQILKQTLLEREEEKKQAIRQLCISIDMLRHEKETLRSLLLTRGIRPNQPGWMKYLCLGD</sequence>
<accession>A0A8T2U3W0</accession>
<evidence type="ECO:0000313" key="5">
    <source>
        <dbReference type="EMBL" id="KAH7429388.1"/>
    </source>
</evidence>
<feature type="coiled-coil region" evidence="3">
    <location>
        <begin position="345"/>
        <end position="372"/>
    </location>
</feature>
<comment type="caution">
    <text evidence="5">The sequence shown here is derived from an EMBL/GenBank/DDBJ whole genome shotgun (WGS) entry which is preliminary data.</text>
</comment>
<name>A0A8T2U3W0_CERRI</name>
<protein>
    <recommendedName>
        <fullName evidence="4">NAB domain-containing protein</fullName>
    </recommendedName>
</protein>
<feature type="coiled-coil region" evidence="3">
    <location>
        <begin position="208"/>
        <end position="270"/>
    </location>
</feature>
<keyword evidence="6" id="KW-1185">Reference proteome</keyword>
<dbReference type="InterPro" id="IPR051861">
    <property type="entry name" value="NET_actin-binding_domain"/>
</dbReference>
<feature type="domain" description="NAB" evidence="4">
    <location>
        <begin position="10"/>
        <end position="90"/>
    </location>
</feature>
<dbReference type="PROSITE" id="PS51774">
    <property type="entry name" value="NAB"/>
    <property type="match status" value="1"/>
</dbReference>
<evidence type="ECO:0000256" key="1">
    <source>
        <dbReference type="ARBA" id="ARBA00023054"/>
    </source>
</evidence>
<dbReference type="Pfam" id="PF07765">
    <property type="entry name" value="KIP1"/>
    <property type="match status" value="1"/>
</dbReference>